<dbReference type="KEGG" id="cbei:LF65_02441"/>
<dbReference type="InterPro" id="IPR048574">
    <property type="entry name" value="RUBY_RBDX"/>
</dbReference>
<dbReference type="InterPro" id="IPR024934">
    <property type="entry name" value="Rubredoxin-like_dom"/>
</dbReference>
<evidence type="ECO:0000259" key="2">
    <source>
        <dbReference type="PROSITE" id="PS50903"/>
    </source>
</evidence>
<evidence type="ECO:0000313" key="4">
    <source>
        <dbReference type="Proteomes" id="UP000031866"/>
    </source>
</evidence>
<dbReference type="EMBL" id="CP010086">
    <property type="protein sequence ID" value="AJG99024.1"/>
    <property type="molecule type" value="Genomic_DNA"/>
</dbReference>
<organism evidence="3 4">
    <name type="scientific">Clostridium beijerinckii</name>
    <name type="common">Clostridium MP</name>
    <dbReference type="NCBI Taxonomy" id="1520"/>
    <lineage>
        <taxon>Bacteria</taxon>
        <taxon>Bacillati</taxon>
        <taxon>Bacillota</taxon>
        <taxon>Clostridia</taxon>
        <taxon>Eubacteriales</taxon>
        <taxon>Clostridiaceae</taxon>
        <taxon>Clostridium</taxon>
    </lineage>
</organism>
<dbReference type="CDD" id="cd00729">
    <property type="entry name" value="rubredoxin_SM"/>
    <property type="match status" value="1"/>
</dbReference>
<name>A0A0B5Q9U8_CLOBE</name>
<dbReference type="Gene3D" id="2.20.28.10">
    <property type="match status" value="1"/>
</dbReference>
<protein>
    <submittedName>
        <fullName evidence="3">Rubredoxin</fullName>
    </submittedName>
</protein>
<dbReference type="RefSeq" id="WP_041896312.1">
    <property type="nucleotide sequence ID" value="NZ_CP010086.2"/>
</dbReference>
<dbReference type="PROSITE" id="PS50903">
    <property type="entry name" value="RUBREDOXIN_LIKE"/>
    <property type="match status" value="1"/>
</dbReference>
<comment type="cofactor">
    <cofactor evidence="1">
        <name>Fe(3+)</name>
        <dbReference type="ChEBI" id="CHEBI:29034"/>
    </cofactor>
</comment>
<evidence type="ECO:0000313" key="3">
    <source>
        <dbReference type="EMBL" id="AJG99024.1"/>
    </source>
</evidence>
<dbReference type="AlphaFoldDB" id="A0A0B5Q9U8"/>
<feature type="domain" description="Rubredoxin-like" evidence="2">
    <location>
        <begin position="2"/>
        <end position="36"/>
    </location>
</feature>
<reference evidence="4" key="1">
    <citation type="submission" date="2014-12" db="EMBL/GenBank/DDBJ databases">
        <title>Genome sequence of Clostridium beijerinckii strain 59B.</title>
        <authorList>
            <person name="Little G.T."/>
            <person name="Minton N.P."/>
        </authorList>
    </citation>
    <scope>NUCLEOTIDE SEQUENCE [LARGE SCALE GENOMIC DNA]</scope>
    <source>
        <strain evidence="4">59B</strain>
    </source>
</reference>
<gene>
    <name evidence="3" type="ORF">LF65_02441</name>
</gene>
<accession>A0A0B5Q9U8</accession>
<dbReference type="GO" id="GO:0005506">
    <property type="term" value="F:iron ion binding"/>
    <property type="evidence" value="ECO:0007669"/>
    <property type="project" value="InterPro"/>
</dbReference>
<dbReference type="Proteomes" id="UP000031866">
    <property type="component" value="Chromosome"/>
</dbReference>
<dbReference type="STRING" id="1520.LF65_02441"/>
<dbReference type="Pfam" id="PF21349">
    <property type="entry name" value="RUBY_RBDX"/>
    <property type="match status" value="1"/>
</dbReference>
<evidence type="ECO:0000256" key="1">
    <source>
        <dbReference type="ARBA" id="ARBA00001965"/>
    </source>
</evidence>
<sequence>MKKLFKCSVCGFICEGVEAPEKCPKCGVPKEKFVELTSEEADKIYHSDRTNDIHLEIINLADKIFKLSREGIDLNLDPTCVTAFEKAKNNAWTIKQISKAELAAHMSKGKW</sequence>
<dbReference type="SUPFAM" id="SSF57802">
    <property type="entry name" value="Rubredoxin-like"/>
    <property type="match status" value="1"/>
</dbReference>
<dbReference type="OrthoDB" id="9799749at2"/>
<proteinExistence type="predicted"/>